<evidence type="ECO:0000313" key="2">
    <source>
        <dbReference type="Proteomes" id="UP000203302"/>
    </source>
</evidence>
<accession>A0A1B2IDJ5</accession>
<dbReference type="OrthoDB" id="16225at10239"/>
<sequence>MLATPTCTAQNVNGLRVVCQDNRLANLCDEGIITAMINYNPLGDYGRRNPTELLSIAAVIKRIFGSLTVAEFSRFIDSREDISVGFLALLQDGAASFEMGLGNFLDFESGFENGVFFVSRDRYNGVWNYLARSGVNVPPSIRNMQLYDVNIFGEPGLWIKPVYLGTDGSSIRS</sequence>
<dbReference type="KEGG" id="vg:29069397"/>
<evidence type="ECO:0000313" key="1">
    <source>
        <dbReference type="EMBL" id="ANZ49357.1"/>
    </source>
</evidence>
<proteinExistence type="predicted"/>
<dbReference type="EMBL" id="KX397368">
    <property type="protein sequence ID" value="ANZ49357.1"/>
    <property type="molecule type" value="Genomic_DNA"/>
</dbReference>
<dbReference type="GeneID" id="29069397"/>
<dbReference type="Proteomes" id="UP000203302">
    <property type="component" value="Segment"/>
</dbReference>
<dbReference type="RefSeq" id="YP_009293243.1">
    <property type="nucleotide sequence ID" value="NC_031127.1"/>
</dbReference>
<name>A0A1B2IDJ5_9CAUD</name>
<organism evidence="1 2">
    <name type="scientific">Erwinia phage vB_EamM_Huxley</name>
    <dbReference type="NCBI Taxonomy" id="1883373"/>
    <lineage>
        <taxon>Viruses</taxon>
        <taxon>Duplodnaviria</taxon>
        <taxon>Heunggongvirae</taxon>
        <taxon>Uroviricota</taxon>
        <taxon>Caudoviricetes</taxon>
        <taxon>Chimalliviridae</taxon>
        <taxon>Machinavirus</taxon>
        <taxon>Machinavirus machina</taxon>
    </lineage>
</organism>
<reference evidence="2" key="1">
    <citation type="submission" date="2016-06" db="EMBL/GenBank/DDBJ databases">
        <authorList>
            <person name="Berg J.A."/>
            <person name="Grossarth S.E."/>
            <person name="Jarvis T.M."/>
            <person name="Merrill B.D."/>
            <person name="Breakwell D.P."/>
            <person name="Hope S."/>
            <person name="Grose J.H."/>
        </authorList>
    </citation>
    <scope>NUCLEOTIDE SEQUENCE [LARGE SCALE GENOMIC DNA]</scope>
</reference>
<protein>
    <submittedName>
        <fullName evidence="1">Uncharacterized protein</fullName>
    </submittedName>
</protein>
<gene>
    <name evidence="1" type="ORF">HUXLEY_275</name>
</gene>